<dbReference type="EMBL" id="JAUTIX010000004">
    <property type="protein sequence ID" value="MDP0398620.1"/>
    <property type="molecule type" value="Genomic_DNA"/>
</dbReference>
<protein>
    <submittedName>
        <fullName evidence="2">DUF3558 domain-containing protein</fullName>
    </submittedName>
</protein>
<name>A0AA90NBF7_9ACTN</name>
<sequence>MRVLSFTLLTVVAGFLSCGCAVSVTGEPFAAETSRVSNKPLPFPSTIKNRTNDRNDGTSFEPCTAYTDSELLSLDINPATVEDAATVDSANYRGCHWQSTDYSAGGSGGNYSQIVGMKMPLDEYKRYMKTLQWQPDRSVQGRTIAIAAEFNACTAVFASDKAIVVTRRSSLNPSPGRTVECDRAFAFASLAVSKAP</sequence>
<gene>
    <name evidence="2" type="ORF">Q7X28_11835</name>
</gene>
<feature type="chain" id="PRO_5041711095" evidence="1">
    <location>
        <begin position="31"/>
        <end position="196"/>
    </location>
</feature>
<dbReference type="AlphaFoldDB" id="A0AA90NBF7"/>
<reference evidence="2" key="1">
    <citation type="submission" date="2023-08" db="EMBL/GenBank/DDBJ databases">
        <title>The draft genome of Tsukamurella strandjordii strain 050030.</title>
        <authorList>
            <person name="Zhao F."/>
            <person name="Feng Y."/>
            <person name="Zong Z."/>
        </authorList>
    </citation>
    <scope>NUCLEOTIDE SEQUENCE</scope>
    <source>
        <strain evidence="2">050030</strain>
    </source>
</reference>
<evidence type="ECO:0000256" key="1">
    <source>
        <dbReference type="SAM" id="SignalP"/>
    </source>
</evidence>
<feature type="signal peptide" evidence="1">
    <location>
        <begin position="1"/>
        <end position="30"/>
    </location>
</feature>
<dbReference type="PROSITE" id="PS51257">
    <property type="entry name" value="PROKAR_LIPOPROTEIN"/>
    <property type="match status" value="1"/>
</dbReference>
<dbReference type="InterPro" id="IPR024520">
    <property type="entry name" value="DUF3558"/>
</dbReference>
<evidence type="ECO:0000313" key="2">
    <source>
        <dbReference type="EMBL" id="MDP0398620.1"/>
    </source>
</evidence>
<dbReference type="Pfam" id="PF12079">
    <property type="entry name" value="DUF3558"/>
    <property type="match status" value="1"/>
</dbReference>
<accession>A0AA90NBF7</accession>
<organism evidence="2 3">
    <name type="scientific">Tsukamurella strandjordii</name>
    <dbReference type="NCBI Taxonomy" id="147577"/>
    <lineage>
        <taxon>Bacteria</taxon>
        <taxon>Bacillati</taxon>
        <taxon>Actinomycetota</taxon>
        <taxon>Actinomycetes</taxon>
        <taxon>Mycobacteriales</taxon>
        <taxon>Tsukamurellaceae</taxon>
        <taxon>Tsukamurella</taxon>
    </lineage>
</organism>
<proteinExistence type="predicted"/>
<dbReference type="Proteomes" id="UP001178281">
    <property type="component" value="Unassembled WGS sequence"/>
</dbReference>
<keyword evidence="3" id="KW-1185">Reference proteome</keyword>
<evidence type="ECO:0000313" key="3">
    <source>
        <dbReference type="Proteomes" id="UP001178281"/>
    </source>
</evidence>
<dbReference type="RefSeq" id="WP_305111442.1">
    <property type="nucleotide sequence ID" value="NZ_JAUTIX010000004.1"/>
</dbReference>
<keyword evidence="1" id="KW-0732">Signal</keyword>
<comment type="caution">
    <text evidence="2">The sequence shown here is derived from an EMBL/GenBank/DDBJ whole genome shotgun (WGS) entry which is preliminary data.</text>
</comment>